<dbReference type="STRING" id="133412.A0A1R1Y6C4"/>
<evidence type="ECO:0000259" key="1">
    <source>
        <dbReference type="Pfam" id="PF14033"/>
    </source>
</evidence>
<accession>A0A1R1Y6C4</accession>
<sequence length="578" mass="67160">MVYKNITEDFTSPFTEGDYDDGIKPYTLLELEIMKVLCEIKNKVNWPQKIISDEIRSKWIQELSPHFSESAIKYAIDELNFYVENSPEGKIFPGPVDRTYISDSIIPSYLQEDLINQVSKLENVPEKELDWHPGSNKQVLDLVHPSLFPVVFGETRAINDNVEPDEVLDWKSVMGTGSIDNVKSKSKVELSDHRYYNDVPLELRYYSFKYQWLPTEMEIDSNGKAKILSYINNLHPDIHKELYTTLEKVFERFIPLINSTLTDSISTNLNNYRERISESAYFNESFDEFAKRICISEGILSDDQKLEVTGDIEDFRVEDELADEVYDRYDQEKIVEPPKDIIFDPTRISDCQKQINLNNTRLQVIVKLANIILTPDNPKYEGGVWHVEGMQNENIVSSSIYYYDQENISESQLDLRVGVCEPSYEQGDSKGVLKIFGLVDECALVQNIGHINTLKNRCITFPNIYQHKVQPFELLDKTKPGFRKILCFFLVDPSKRIISTAIVPPQQKSWFEIELNKSENKINKLPYEISQLISEKLEWPMSLDTAKSHREKLMEERKVFVSAETEEIFERPFSLCEH</sequence>
<dbReference type="Proteomes" id="UP000187283">
    <property type="component" value="Unassembled WGS sequence"/>
</dbReference>
<dbReference type="InterPro" id="IPR049192">
    <property type="entry name" value="DUF4246_C"/>
</dbReference>
<protein>
    <submittedName>
        <fullName evidence="3">Uncharacterized protein</fullName>
    </submittedName>
</protein>
<dbReference type="PANTHER" id="PTHR33119">
    <property type="entry name" value="IFI3P"/>
    <property type="match status" value="1"/>
</dbReference>
<reference evidence="3 4" key="1">
    <citation type="submission" date="2017-01" db="EMBL/GenBank/DDBJ databases">
        <authorList>
            <person name="Mah S.A."/>
            <person name="Swanson W.J."/>
            <person name="Moy G.W."/>
            <person name="Vacquier V.D."/>
        </authorList>
    </citation>
    <scope>NUCLEOTIDE SEQUENCE [LARGE SCALE GENOMIC DNA]</scope>
    <source>
        <strain evidence="3 4">GSMNP</strain>
    </source>
</reference>
<keyword evidence="4" id="KW-1185">Reference proteome</keyword>
<organism evidence="3 4">
    <name type="scientific">Smittium culicis</name>
    <dbReference type="NCBI Taxonomy" id="133412"/>
    <lineage>
        <taxon>Eukaryota</taxon>
        <taxon>Fungi</taxon>
        <taxon>Fungi incertae sedis</taxon>
        <taxon>Zoopagomycota</taxon>
        <taxon>Kickxellomycotina</taxon>
        <taxon>Harpellomycetes</taxon>
        <taxon>Harpellales</taxon>
        <taxon>Legeriomycetaceae</taxon>
        <taxon>Smittium</taxon>
    </lineage>
</organism>
<dbReference type="EMBL" id="LSSN01000759">
    <property type="protein sequence ID" value="OMJ22468.1"/>
    <property type="molecule type" value="Genomic_DNA"/>
</dbReference>
<dbReference type="PANTHER" id="PTHR33119:SF1">
    <property type="entry name" value="FE2OG DIOXYGENASE DOMAIN-CONTAINING PROTEIN"/>
    <property type="match status" value="1"/>
</dbReference>
<dbReference type="OrthoDB" id="415532at2759"/>
<dbReference type="Pfam" id="PF21666">
    <property type="entry name" value="DUF4246_N"/>
    <property type="match status" value="1"/>
</dbReference>
<evidence type="ECO:0000313" key="4">
    <source>
        <dbReference type="Proteomes" id="UP000187283"/>
    </source>
</evidence>
<dbReference type="InterPro" id="IPR025340">
    <property type="entry name" value="DUF4246"/>
</dbReference>
<comment type="caution">
    <text evidence="3">The sequence shown here is derived from an EMBL/GenBank/DDBJ whole genome shotgun (WGS) entry which is preliminary data.</text>
</comment>
<feature type="domain" description="DUF4246" evidence="1">
    <location>
        <begin position="70"/>
        <end position="512"/>
    </location>
</feature>
<dbReference type="Pfam" id="PF14033">
    <property type="entry name" value="DUF4246"/>
    <property type="match status" value="1"/>
</dbReference>
<evidence type="ECO:0000313" key="3">
    <source>
        <dbReference type="EMBL" id="OMJ22468.1"/>
    </source>
</evidence>
<proteinExistence type="predicted"/>
<name>A0A1R1Y6C4_9FUNG</name>
<dbReference type="AlphaFoldDB" id="A0A1R1Y6C4"/>
<dbReference type="InterPro" id="IPR049207">
    <property type="entry name" value="DUF4246_N"/>
</dbReference>
<feature type="domain" description="DUF4246" evidence="2">
    <location>
        <begin position="7"/>
        <end position="62"/>
    </location>
</feature>
<gene>
    <name evidence="3" type="ORF">AYI70_g2857</name>
</gene>
<evidence type="ECO:0000259" key="2">
    <source>
        <dbReference type="Pfam" id="PF21666"/>
    </source>
</evidence>